<dbReference type="EMBL" id="JAEKJR010000001">
    <property type="protein sequence ID" value="MBN8429490.1"/>
    <property type="molecule type" value="Genomic_DNA"/>
</dbReference>
<reference evidence="3 4" key="1">
    <citation type="submission" date="2020-12" db="EMBL/GenBank/DDBJ databases">
        <title>Oil enriched cultivation method for isolating marine PHA-producing bacteria.</title>
        <authorList>
            <person name="Zheng W."/>
            <person name="Yu S."/>
            <person name="Huang Y."/>
        </authorList>
    </citation>
    <scope>NUCLEOTIDE SEQUENCE [LARGE SCALE GENOMIC DNA]</scope>
    <source>
        <strain evidence="3 4">SN0-2</strain>
    </source>
</reference>
<dbReference type="PANTHER" id="PTHR39199:SF1">
    <property type="entry name" value="BLR5128 PROTEIN"/>
    <property type="match status" value="1"/>
</dbReference>
<evidence type="ECO:0000313" key="4">
    <source>
        <dbReference type="Proteomes" id="UP000664293"/>
    </source>
</evidence>
<dbReference type="Pfam" id="PF10000">
    <property type="entry name" value="ACT_3"/>
    <property type="match status" value="1"/>
</dbReference>
<dbReference type="InterPro" id="IPR045865">
    <property type="entry name" value="ACT-like_dom_sf"/>
</dbReference>
<keyword evidence="4" id="KW-1185">Reference proteome</keyword>
<proteinExistence type="predicted"/>
<dbReference type="SUPFAM" id="SSF55021">
    <property type="entry name" value="ACT-like"/>
    <property type="match status" value="2"/>
</dbReference>
<dbReference type="PANTHER" id="PTHR39199">
    <property type="entry name" value="BLR5128 PROTEIN"/>
    <property type="match status" value="1"/>
</dbReference>
<dbReference type="Pfam" id="PF13840">
    <property type="entry name" value="ACT_7"/>
    <property type="match status" value="1"/>
</dbReference>
<sequence>MNAQVKIDQLLQRMTPILNRTPLVMCTLDDTQLQRLLRECLCVFREREGVCALLPREIAEHEAIPEEGSYRQITLQYTACLQVPGLTGIIVGELADAGIQANIVSARFHEHLLVSERDAAQAMQILYGISNRLQYS</sequence>
<comment type="caution">
    <text evidence="3">The sequence shown here is derived from an EMBL/GenBank/DDBJ whole genome shotgun (WGS) entry which is preliminary data.</text>
</comment>
<accession>A0ABS3E2I9</accession>
<feature type="domain" description="DUF2241" evidence="1">
    <location>
        <begin position="7"/>
        <end position="69"/>
    </location>
</feature>
<dbReference type="RefSeq" id="WP_206998202.1">
    <property type="nucleotide sequence ID" value="NZ_JAEKJR010000001.1"/>
</dbReference>
<name>A0ABS3E2I9_9GAMM</name>
<evidence type="ECO:0000259" key="1">
    <source>
        <dbReference type="Pfam" id="PF10000"/>
    </source>
</evidence>
<feature type="domain" description="CASTOR ACT" evidence="2">
    <location>
        <begin position="74"/>
        <end position="126"/>
    </location>
</feature>
<organism evidence="3 4">
    <name type="scientific">Microbulbifer salipaludis</name>
    <dbReference type="NCBI Taxonomy" id="187980"/>
    <lineage>
        <taxon>Bacteria</taxon>
        <taxon>Pseudomonadati</taxon>
        <taxon>Pseudomonadota</taxon>
        <taxon>Gammaproteobacteria</taxon>
        <taxon>Cellvibrionales</taxon>
        <taxon>Microbulbiferaceae</taxon>
        <taxon>Microbulbifer</taxon>
    </lineage>
</organism>
<dbReference type="InterPro" id="IPR027795">
    <property type="entry name" value="CASTOR_ACT_dom"/>
</dbReference>
<gene>
    <name evidence="3" type="ORF">JF535_01375</name>
</gene>
<protein>
    <submittedName>
        <fullName evidence="3">ACT domain-containing protein</fullName>
    </submittedName>
</protein>
<dbReference type="Proteomes" id="UP000664293">
    <property type="component" value="Unassembled WGS sequence"/>
</dbReference>
<dbReference type="Gene3D" id="3.30.2130.10">
    <property type="entry name" value="VC0802-like"/>
    <property type="match status" value="1"/>
</dbReference>
<evidence type="ECO:0000259" key="2">
    <source>
        <dbReference type="Pfam" id="PF13840"/>
    </source>
</evidence>
<dbReference type="InterPro" id="IPR018717">
    <property type="entry name" value="DUF2241"/>
</dbReference>
<evidence type="ECO:0000313" key="3">
    <source>
        <dbReference type="EMBL" id="MBN8429490.1"/>
    </source>
</evidence>